<dbReference type="PANTHER" id="PTHR46652">
    <property type="entry name" value="LEUCINE-RICH REPEAT AND IQ DOMAIN-CONTAINING PROTEIN 1-RELATED"/>
    <property type="match status" value="1"/>
</dbReference>
<keyword evidence="3" id="KW-0732">Signal</keyword>
<keyword evidence="2" id="KW-0677">Repeat</keyword>
<evidence type="ECO:0000313" key="5">
    <source>
        <dbReference type="Proteomes" id="UP000788426"/>
    </source>
</evidence>
<accession>A0ABS6YD12</accession>
<keyword evidence="5" id="KW-1185">Reference proteome</keyword>
<evidence type="ECO:0000313" key="4">
    <source>
        <dbReference type="EMBL" id="MBW4769096.1"/>
    </source>
</evidence>
<dbReference type="Proteomes" id="UP000788426">
    <property type="component" value="Unassembled WGS sequence"/>
</dbReference>
<organism evidence="4 5">
    <name type="scientific">Hoylesella nanceiensis</name>
    <dbReference type="NCBI Taxonomy" id="425941"/>
    <lineage>
        <taxon>Bacteria</taxon>
        <taxon>Pseudomonadati</taxon>
        <taxon>Bacteroidota</taxon>
        <taxon>Bacteroidia</taxon>
        <taxon>Bacteroidales</taxon>
        <taxon>Prevotellaceae</taxon>
        <taxon>Hoylesella</taxon>
    </lineage>
</organism>
<gene>
    <name evidence="4" type="ORF">KZO38_04895</name>
</gene>
<sequence length="460" mass="50437">MLMKKGLNFYLIGLLLSVLCLSSCSDNDTFSPEFKLGLSTDTLRLYVGDVAELSAIGVPSEATTQWNNSDNSVAQVSNGFVTALKAGSSVVELTAKIGNASGSSKCLIVVSERDENSAIVFKDANLKRLILEKYPAIDLNGDGNISALEAEKVTTLDLSLEDKNTAPAASVVRRIDGLQHFKNLVTLNLRRQSVTNVALVSQLTKLETLNLGENDFETIDLKPLTQLKDLRLYKNERLKTVDLSANTALEQLYLQNTGLEKLDLTGLNSLINITANNCNITKLVCSNLPNLERLEVVKNKLTELNLSNLPSLRELHANSNAITELNLTQLPALQRLNLYGNLISSFSAELPTLMFLFIYENVLTKADFSKTPLLLECMIGGNNLKELDFSTNSHLRTLEATNNPLLETINLKNDYFDEEAEYDIISGNKALKTIKVDAGAEEALVKKLYGISASVNVTTE</sequence>
<evidence type="ECO:0000256" key="2">
    <source>
        <dbReference type="ARBA" id="ARBA00022737"/>
    </source>
</evidence>
<dbReference type="RefSeq" id="WP_219480628.1">
    <property type="nucleotide sequence ID" value="NZ_JAHXCT010000003.1"/>
</dbReference>
<reference evidence="4 5" key="1">
    <citation type="submission" date="2021-07" db="EMBL/GenBank/DDBJ databases">
        <title>Genomic diversity and antimicrobial resistance of Prevotella spp. isolated from chronic lung disease airways.</title>
        <authorList>
            <person name="Webb K.A."/>
            <person name="Olagoke O.S."/>
            <person name="Baird T."/>
            <person name="Neill J."/>
            <person name="Pham A."/>
            <person name="Wells T.J."/>
            <person name="Ramsay K.A."/>
            <person name="Bell S.C."/>
            <person name="Sarovich D.S."/>
            <person name="Price E.P."/>
        </authorList>
    </citation>
    <scope>NUCLEOTIDE SEQUENCE [LARGE SCALE GENOMIC DNA]</scope>
    <source>
        <strain evidence="4 5">SCHI0011.S.12</strain>
    </source>
</reference>
<name>A0ABS6YD12_9BACT</name>
<evidence type="ECO:0000256" key="3">
    <source>
        <dbReference type="SAM" id="SignalP"/>
    </source>
</evidence>
<dbReference type="InterPro" id="IPR003591">
    <property type="entry name" value="Leu-rich_rpt_typical-subtyp"/>
</dbReference>
<comment type="caution">
    <text evidence="4">The sequence shown here is derived from an EMBL/GenBank/DDBJ whole genome shotgun (WGS) entry which is preliminary data.</text>
</comment>
<feature type="chain" id="PRO_5045837548" evidence="3">
    <location>
        <begin position="26"/>
        <end position="460"/>
    </location>
</feature>
<dbReference type="SMART" id="SM00369">
    <property type="entry name" value="LRR_TYP"/>
    <property type="match status" value="4"/>
</dbReference>
<dbReference type="Pfam" id="PF12799">
    <property type="entry name" value="LRR_4"/>
    <property type="match status" value="1"/>
</dbReference>
<keyword evidence="1" id="KW-0433">Leucine-rich repeat</keyword>
<evidence type="ECO:0000256" key="1">
    <source>
        <dbReference type="ARBA" id="ARBA00022614"/>
    </source>
</evidence>
<dbReference type="InterPro" id="IPR025875">
    <property type="entry name" value="Leu-rich_rpt_4"/>
</dbReference>
<feature type="signal peptide" evidence="3">
    <location>
        <begin position="1"/>
        <end position="25"/>
    </location>
</feature>
<dbReference type="PANTHER" id="PTHR46652:SF3">
    <property type="entry name" value="LEUCINE-RICH REPEAT-CONTAINING PROTEIN 9"/>
    <property type="match status" value="1"/>
</dbReference>
<dbReference type="InterPro" id="IPR050836">
    <property type="entry name" value="SDS22/Internalin_LRR"/>
</dbReference>
<protein>
    <submittedName>
        <fullName evidence="4">Leucine-rich repeat domain-containing protein</fullName>
    </submittedName>
</protein>
<proteinExistence type="predicted"/>
<dbReference type="EMBL" id="JAHXCT010000003">
    <property type="protein sequence ID" value="MBW4769096.1"/>
    <property type="molecule type" value="Genomic_DNA"/>
</dbReference>